<feature type="transmembrane region" description="Helical" evidence="1">
    <location>
        <begin position="67"/>
        <end position="87"/>
    </location>
</feature>
<feature type="transmembrane region" description="Helical" evidence="1">
    <location>
        <begin position="20"/>
        <end position="47"/>
    </location>
</feature>
<dbReference type="EMBL" id="BJUB01000002">
    <property type="protein sequence ID" value="GEK20430.1"/>
    <property type="molecule type" value="Genomic_DNA"/>
</dbReference>
<gene>
    <name evidence="2" type="ORF">CXY01_09500</name>
</gene>
<keyword evidence="1" id="KW-0472">Membrane</keyword>
<feature type="transmembrane region" description="Helical" evidence="1">
    <location>
        <begin position="94"/>
        <end position="119"/>
    </location>
</feature>
<keyword evidence="3" id="KW-1185">Reference proteome</keyword>
<reference evidence="2 3" key="1">
    <citation type="submission" date="2019-07" db="EMBL/GenBank/DDBJ databases">
        <title>Whole genome shotgun sequence of Cellulomonas xylanilytica NBRC 101102.</title>
        <authorList>
            <person name="Hosoyama A."/>
            <person name="Uohara A."/>
            <person name="Ohji S."/>
            <person name="Ichikawa N."/>
        </authorList>
    </citation>
    <scope>NUCLEOTIDE SEQUENCE [LARGE SCALE GENOMIC DNA]</scope>
    <source>
        <strain evidence="2 3">NBRC 101102</strain>
    </source>
</reference>
<feature type="transmembrane region" description="Helical" evidence="1">
    <location>
        <begin position="174"/>
        <end position="195"/>
    </location>
</feature>
<dbReference type="RefSeq" id="WP_146925905.1">
    <property type="nucleotide sequence ID" value="NZ_BJUB01000002.1"/>
</dbReference>
<dbReference type="OrthoDB" id="4862385at2"/>
<dbReference type="Proteomes" id="UP000321118">
    <property type="component" value="Unassembled WGS sequence"/>
</dbReference>
<dbReference type="AlphaFoldDB" id="A0A510V541"/>
<evidence type="ECO:0000313" key="2">
    <source>
        <dbReference type="EMBL" id="GEK20430.1"/>
    </source>
</evidence>
<feature type="transmembrane region" description="Helical" evidence="1">
    <location>
        <begin position="145"/>
        <end position="167"/>
    </location>
</feature>
<organism evidence="2 3">
    <name type="scientific">Cellulomonas xylanilytica</name>
    <dbReference type="NCBI Taxonomy" id="233583"/>
    <lineage>
        <taxon>Bacteria</taxon>
        <taxon>Bacillati</taxon>
        <taxon>Actinomycetota</taxon>
        <taxon>Actinomycetes</taxon>
        <taxon>Micrococcales</taxon>
        <taxon>Cellulomonadaceae</taxon>
        <taxon>Cellulomonas</taxon>
    </lineage>
</organism>
<sequence length="246" mass="26208">MSIDTARRPTTSSVRATASWLLWMNLYLAAWFWILAIVAVTVGLVVINQVGEVNNSVLAFARQGAVWFPFSVLIATTAAYLPVHIAAGLTRRSLALGSLVAATGTALAYGLVFTGLLLVERAVFDALGWQWRILEDLTPAETEPLTMLVGTTLLFVVAYVSGLLVGITYQRAGGWWGTVSLPLTAGPILLVFALFAQDAGPFSTSEWFGGDQPLLVASFAALLIAGAMAFAFDRLTRGASVPNRTA</sequence>
<accession>A0A510V541</accession>
<protein>
    <submittedName>
        <fullName evidence="2">Uncharacterized protein</fullName>
    </submittedName>
</protein>
<evidence type="ECO:0000313" key="3">
    <source>
        <dbReference type="Proteomes" id="UP000321118"/>
    </source>
</evidence>
<keyword evidence="1" id="KW-0812">Transmembrane</keyword>
<evidence type="ECO:0000256" key="1">
    <source>
        <dbReference type="SAM" id="Phobius"/>
    </source>
</evidence>
<comment type="caution">
    <text evidence="2">The sequence shown here is derived from an EMBL/GenBank/DDBJ whole genome shotgun (WGS) entry which is preliminary data.</text>
</comment>
<proteinExistence type="predicted"/>
<keyword evidence="1" id="KW-1133">Transmembrane helix</keyword>
<name>A0A510V541_9CELL</name>
<feature type="transmembrane region" description="Helical" evidence="1">
    <location>
        <begin position="215"/>
        <end position="232"/>
    </location>
</feature>